<feature type="region of interest" description="Disordered" evidence="3">
    <location>
        <begin position="1"/>
        <end position="25"/>
    </location>
</feature>
<dbReference type="PANTHER" id="PTHR23113:SF365">
    <property type="entry name" value="RAS-GEF DOMAIN-CONTAINING PROTEIN"/>
    <property type="match status" value="1"/>
</dbReference>
<gene>
    <name evidence="5" type="ORF">M9Y10_001568</name>
</gene>
<dbReference type="InterPro" id="IPR006594">
    <property type="entry name" value="LisH"/>
</dbReference>
<evidence type="ECO:0000256" key="1">
    <source>
        <dbReference type="ARBA" id="ARBA00022658"/>
    </source>
</evidence>
<dbReference type="SMART" id="SM00147">
    <property type="entry name" value="RasGEF"/>
    <property type="match status" value="1"/>
</dbReference>
<dbReference type="EMBL" id="JAPFFF010000001">
    <property type="protein sequence ID" value="KAK8899257.1"/>
    <property type="molecule type" value="Genomic_DNA"/>
</dbReference>
<evidence type="ECO:0000256" key="2">
    <source>
        <dbReference type="PROSITE-ProRule" id="PRU00168"/>
    </source>
</evidence>
<dbReference type="Gene3D" id="1.20.870.10">
    <property type="entry name" value="Son of sevenless (SoS) protein Chain: S domain 1"/>
    <property type="match status" value="1"/>
</dbReference>
<protein>
    <recommendedName>
        <fullName evidence="4">Ras-GEF domain-containing protein</fullName>
    </recommendedName>
</protein>
<dbReference type="InterPro" id="IPR036964">
    <property type="entry name" value="RASGEF_cat_dom_sf"/>
</dbReference>
<proteinExistence type="predicted"/>
<sequence length="612" mass="70720">MESTIPKPSILINNNESQKDSDSNDLSIEKSQWMSQFLTENPQILSLRERILPYTGGYSFSNIINAATTASLTPINRFIILQLIYNHLYATGMFQTAEMMKKETGLKFQIINQSWQRTHLMILISLGILPYENQWNIQKEPLTDYVEEYFDEDNLSFDYKEDPKEIFQEFNDQNSNAVFDSDQHDFRHLITCSLRRLIVLLIYDQSDKFQNQQTKSKQEPKTNNFFITENDLNGLFLTLHSITTSKHFLDHLISIFHLTFPDDSSFSDQNLIKISVIKLIESWVLYRGLFLGNKTIKLVKVFIETVIKSATPLSFSSQTDSDSNFESFDIQSFLTDFIQKINHLKSGNNNVLLTNKVTYENPIIRDPQLMFKPGLKFLDVDAMEVARQITLIAHLSFQKVHSREIMNMLLHKKWTKVFCPLLNEFFQFLRHFSQLAIEAILTSSDKNDTFSRLIEITSNLDSLFNYQAVSELLTFLLRADVLSIVEATQGQIGSLKELHARCGDVHECFADYSSAMLRRHKQRKPAIPNFNAEIREANISPSSDFLNGLINIEKRRIIGEKLTLFYDFQNTDYNFIPVKQIQKTLLAAPSLSSDGLENTIFKLRLKANGCDF</sequence>
<dbReference type="SUPFAM" id="SSF48366">
    <property type="entry name" value="Ras GEF"/>
    <property type="match status" value="1"/>
</dbReference>
<evidence type="ECO:0000313" key="6">
    <source>
        <dbReference type="Proteomes" id="UP001470230"/>
    </source>
</evidence>
<evidence type="ECO:0000256" key="3">
    <source>
        <dbReference type="SAM" id="MobiDB-lite"/>
    </source>
</evidence>
<comment type="caution">
    <text evidence="5">The sequence shown here is derived from an EMBL/GenBank/DDBJ whole genome shotgun (WGS) entry which is preliminary data.</text>
</comment>
<keyword evidence="6" id="KW-1185">Reference proteome</keyword>
<reference evidence="5 6" key="1">
    <citation type="submission" date="2024-04" db="EMBL/GenBank/DDBJ databases">
        <title>Tritrichomonas musculus Genome.</title>
        <authorList>
            <person name="Alves-Ferreira E."/>
            <person name="Grigg M."/>
            <person name="Lorenzi H."/>
            <person name="Galac M."/>
        </authorList>
    </citation>
    <scope>NUCLEOTIDE SEQUENCE [LARGE SCALE GENOMIC DNA]</scope>
    <source>
        <strain evidence="5 6">EAF2021</strain>
    </source>
</reference>
<evidence type="ECO:0000313" key="5">
    <source>
        <dbReference type="EMBL" id="KAK8899257.1"/>
    </source>
</evidence>
<dbReference type="PANTHER" id="PTHR23113">
    <property type="entry name" value="GUANINE NUCLEOTIDE EXCHANGE FACTOR"/>
    <property type="match status" value="1"/>
</dbReference>
<dbReference type="Pfam" id="PF00617">
    <property type="entry name" value="RasGEF"/>
    <property type="match status" value="1"/>
</dbReference>
<dbReference type="InterPro" id="IPR008937">
    <property type="entry name" value="Ras-like_GEF"/>
</dbReference>
<dbReference type="Gene3D" id="1.10.840.10">
    <property type="entry name" value="Ras guanine-nucleotide exchange factors catalytic domain"/>
    <property type="match status" value="1"/>
</dbReference>
<feature type="domain" description="Ras-GEF" evidence="4">
    <location>
        <begin position="381"/>
        <end position="610"/>
    </location>
</feature>
<organism evidence="5 6">
    <name type="scientific">Tritrichomonas musculus</name>
    <dbReference type="NCBI Taxonomy" id="1915356"/>
    <lineage>
        <taxon>Eukaryota</taxon>
        <taxon>Metamonada</taxon>
        <taxon>Parabasalia</taxon>
        <taxon>Tritrichomonadida</taxon>
        <taxon>Tritrichomonadidae</taxon>
        <taxon>Tritrichomonas</taxon>
    </lineage>
</organism>
<dbReference type="InterPro" id="IPR001895">
    <property type="entry name" value="RASGEF_cat_dom"/>
</dbReference>
<dbReference type="PROSITE" id="PS50009">
    <property type="entry name" value="RASGEF_CAT"/>
    <property type="match status" value="1"/>
</dbReference>
<dbReference type="Proteomes" id="UP001470230">
    <property type="component" value="Unassembled WGS sequence"/>
</dbReference>
<keyword evidence="1 2" id="KW-0344">Guanine-nucleotide releasing factor</keyword>
<dbReference type="SMART" id="SM00667">
    <property type="entry name" value="LisH"/>
    <property type="match status" value="1"/>
</dbReference>
<dbReference type="InterPro" id="IPR023578">
    <property type="entry name" value="Ras_GEF_dom_sf"/>
</dbReference>
<name>A0ABR2L7E5_9EUKA</name>
<accession>A0ABR2L7E5</accession>
<dbReference type="PROSITE" id="PS50896">
    <property type="entry name" value="LISH"/>
    <property type="match status" value="1"/>
</dbReference>
<evidence type="ECO:0000259" key="4">
    <source>
        <dbReference type="PROSITE" id="PS50009"/>
    </source>
</evidence>